<dbReference type="SMART" id="SM00355">
    <property type="entry name" value="ZnF_C2H2"/>
    <property type="match status" value="2"/>
</dbReference>
<dbReference type="PANTHER" id="PTHR14003">
    <property type="entry name" value="TRANSCRIPTIONAL REPRESSOR PROTEIN YY"/>
    <property type="match status" value="1"/>
</dbReference>
<keyword evidence="3 5" id="KW-0863">Zinc-finger</keyword>
<dbReference type="PANTHER" id="PTHR14003:SF19">
    <property type="entry name" value="YY2 TRANSCRIPTION FACTOR"/>
    <property type="match status" value="1"/>
</dbReference>
<dbReference type="Gene3D" id="3.30.160.60">
    <property type="entry name" value="Classic Zinc Finger"/>
    <property type="match status" value="2"/>
</dbReference>
<feature type="compositionally biased region" description="Polar residues" evidence="6">
    <location>
        <begin position="423"/>
        <end position="443"/>
    </location>
</feature>
<keyword evidence="4" id="KW-0862">Zinc</keyword>
<proteinExistence type="predicted"/>
<dbReference type="InterPro" id="IPR036236">
    <property type="entry name" value="Znf_C2H2_sf"/>
</dbReference>
<evidence type="ECO:0000256" key="3">
    <source>
        <dbReference type="ARBA" id="ARBA00022771"/>
    </source>
</evidence>
<keyword evidence="9" id="KW-1185">Reference proteome</keyword>
<dbReference type="SUPFAM" id="SSF57667">
    <property type="entry name" value="beta-beta-alpha zinc fingers"/>
    <property type="match status" value="1"/>
</dbReference>
<feature type="compositionally biased region" description="Low complexity" evidence="6">
    <location>
        <begin position="450"/>
        <end position="467"/>
    </location>
</feature>
<sequence length="586" mass="65397">MRLFRPLQVPPLPSQMSSPVSPTSPTFTNFSAPSPYSSASSVDDTPFDTVPNDRDRDSAVVQTMSSYSPFSSNAQPPLYQNQNDLVYPDQDQYYQSMMPWTSPVAKKQQGMQGQYHSQHQPQQIPAQQLSVFIPNGQQQQHSPVIHSPVPHHHSQQSHHSQQQSSHHLLDNIDLDEWHSQQHQYSHAQSHSLAMAQVHPNHPYPRVKQEDLSAMYPLNGNGTYGHGQAQQQTPPHSQGHIFDLSTHHQLQAQPSSSSYNLLNTYYQSQGQHSALSMHERFVHPSELSPADSPVSPLEFPQRPDDAADPAQGQALHQQMAVGCDPRYVSGDLGAANTGRDDANDEDAEGDDDVDAEGEDDYDDKELAGGKDDDAYEDDEDYDDADYDDDRDGEYVLRRGRRSSGGSSKRNLRARTGGERYNPYQYASPSPSAYPDTQNQIGISTRSRRPTSNDSSLTSTASSLDYPLSSHRRRPRPSTNLPVPVPVPNLTKKSRGRRVPTVTSLDISPRRSVDGDFHTATGKGARVHLCQVPGCGKCFARGEHLKRHVRSIHTYEKPHKCPYPGCGKDFSRHDNLGQHMRVHKDYRG</sequence>
<dbReference type="EMBL" id="JAUEPT010000068">
    <property type="protein sequence ID" value="KAK0434832.1"/>
    <property type="molecule type" value="Genomic_DNA"/>
</dbReference>
<accession>A0AA39J3V7</accession>
<dbReference type="GO" id="GO:0000978">
    <property type="term" value="F:RNA polymerase II cis-regulatory region sequence-specific DNA binding"/>
    <property type="evidence" value="ECO:0007669"/>
    <property type="project" value="TreeGrafter"/>
</dbReference>
<name>A0AA39J3V7_9AGAR</name>
<dbReference type="GO" id="GO:0005667">
    <property type="term" value="C:transcription regulator complex"/>
    <property type="evidence" value="ECO:0007669"/>
    <property type="project" value="TreeGrafter"/>
</dbReference>
<feature type="compositionally biased region" description="Acidic residues" evidence="6">
    <location>
        <begin position="341"/>
        <end position="362"/>
    </location>
</feature>
<feature type="region of interest" description="Disordered" evidence="6">
    <location>
        <begin position="283"/>
        <end position="315"/>
    </location>
</feature>
<feature type="domain" description="C2H2-type" evidence="7">
    <location>
        <begin position="557"/>
        <end position="586"/>
    </location>
</feature>
<evidence type="ECO:0000256" key="5">
    <source>
        <dbReference type="PROSITE-ProRule" id="PRU00042"/>
    </source>
</evidence>
<dbReference type="GO" id="GO:0000981">
    <property type="term" value="F:DNA-binding transcription factor activity, RNA polymerase II-specific"/>
    <property type="evidence" value="ECO:0007669"/>
    <property type="project" value="UniProtKB-ARBA"/>
</dbReference>
<dbReference type="GO" id="GO:0031519">
    <property type="term" value="C:PcG protein complex"/>
    <property type="evidence" value="ECO:0007669"/>
    <property type="project" value="TreeGrafter"/>
</dbReference>
<evidence type="ECO:0000256" key="4">
    <source>
        <dbReference type="ARBA" id="ARBA00022833"/>
    </source>
</evidence>
<dbReference type="GO" id="GO:0000785">
    <property type="term" value="C:chromatin"/>
    <property type="evidence" value="ECO:0007669"/>
    <property type="project" value="TreeGrafter"/>
</dbReference>
<organism evidence="8 9">
    <name type="scientific">Armillaria borealis</name>
    <dbReference type="NCBI Taxonomy" id="47425"/>
    <lineage>
        <taxon>Eukaryota</taxon>
        <taxon>Fungi</taxon>
        <taxon>Dikarya</taxon>
        <taxon>Basidiomycota</taxon>
        <taxon>Agaricomycotina</taxon>
        <taxon>Agaricomycetes</taxon>
        <taxon>Agaricomycetidae</taxon>
        <taxon>Agaricales</taxon>
        <taxon>Marasmiineae</taxon>
        <taxon>Physalacriaceae</taxon>
        <taxon>Armillaria</taxon>
    </lineage>
</organism>
<feature type="region of interest" description="Disordered" evidence="6">
    <location>
        <begin position="136"/>
        <end position="167"/>
    </location>
</feature>
<feature type="compositionally biased region" description="Acidic residues" evidence="6">
    <location>
        <begin position="372"/>
        <end position="390"/>
    </location>
</feature>
<feature type="region of interest" description="Disordered" evidence="6">
    <location>
        <begin position="330"/>
        <end position="500"/>
    </location>
</feature>
<dbReference type="PROSITE" id="PS50157">
    <property type="entry name" value="ZINC_FINGER_C2H2_2"/>
    <property type="match status" value="2"/>
</dbReference>
<protein>
    <recommendedName>
        <fullName evidence="7">C2H2-type domain-containing protein</fullName>
    </recommendedName>
</protein>
<feature type="region of interest" description="Disordered" evidence="6">
    <location>
        <begin position="214"/>
        <end position="240"/>
    </location>
</feature>
<dbReference type="InterPro" id="IPR013087">
    <property type="entry name" value="Znf_C2H2_type"/>
</dbReference>
<gene>
    <name evidence="8" type="ORF">EV421DRAFT_1279161</name>
</gene>
<dbReference type="GO" id="GO:0008270">
    <property type="term" value="F:zinc ion binding"/>
    <property type="evidence" value="ECO:0007669"/>
    <property type="project" value="UniProtKB-KW"/>
</dbReference>
<evidence type="ECO:0000313" key="8">
    <source>
        <dbReference type="EMBL" id="KAK0434832.1"/>
    </source>
</evidence>
<keyword evidence="1" id="KW-0479">Metal-binding</keyword>
<dbReference type="Proteomes" id="UP001175226">
    <property type="component" value="Unassembled WGS sequence"/>
</dbReference>
<dbReference type="AlphaFoldDB" id="A0AA39J3V7"/>
<evidence type="ECO:0000313" key="9">
    <source>
        <dbReference type="Proteomes" id="UP001175226"/>
    </source>
</evidence>
<feature type="region of interest" description="Disordered" evidence="6">
    <location>
        <begin position="1"/>
        <end position="55"/>
    </location>
</feature>
<comment type="caution">
    <text evidence="8">The sequence shown here is derived from an EMBL/GenBank/DDBJ whole genome shotgun (WGS) entry which is preliminary data.</text>
</comment>
<feature type="domain" description="C2H2-type" evidence="7">
    <location>
        <begin position="526"/>
        <end position="556"/>
    </location>
</feature>
<evidence type="ECO:0000256" key="6">
    <source>
        <dbReference type="SAM" id="MobiDB-lite"/>
    </source>
</evidence>
<dbReference type="PROSITE" id="PS00028">
    <property type="entry name" value="ZINC_FINGER_C2H2_1"/>
    <property type="match status" value="2"/>
</dbReference>
<reference evidence="8" key="1">
    <citation type="submission" date="2023-06" db="EMBL/GenBank/DDBJ databases">
        <authorList>
            <consortium name="Lawrence Berkeley National Laboratory"/>
            <person name="Ahrendt S."/>
            <person name="Sahu N."/>
            <person name="Indic B."/>
            <person name="Wong-Bajracharya J."/>
            <person name="Merenyi Z."/>
            <person name="Ke H.-M."/>
            <person name="Monk M."/>
            <person name="Kocsube S."/>
            <person name="Drula E."/>
            <person name="Lipzen A."/>
            <person name="Balint B."/>
            <person name="Henrissat B."/>
            <person name="Andreopoulos B."/>
            <person name="Martin F.M."/>
            <person name="Harder C.B."/>
            <person name="Rigling D."/>
            <person name="Ford K.L."/>
            <person name="Foster G.D."/>
            <person name="Pangilinan J."/>
            <person name="Papanicolaou A."/>
            <person name="Barry K."/>
            <person name="LaButti K."/>
            <person name="Viragh M."/>
            <person name="Koriabine M."/>
            <person name="Yan M."/>
            <person name="Riley R."/>
            <person name="Champramary S."/>
            <person name="Plett K.L."/>
            <person name="Tsai I.J."/>
            <person name="Slot J."/>
            <person name="Sipos G."/>
            <person name="Plett J."/>
            <person name="Nagy L.G."/>
            <person name="Grigoriev I.V."/>
        </authorList>
    </citation>
    <scope>NUCLEOTIDE SEQUENCE</scope>
    <source>
        <strain evidence="8">FPL87.14</strain>
    </source>
</reference>
<dbReference type="FunFam" id="3.30.160.60:FF:000125">
    <property type="entry name" value="Putative zinc finger protein 143"/>
    <property type="match status" value="1"/>
</dbReference>
<evidence type="ECO:0000256" key="2">
    <source>
        <dbReference type="ARBA" id="ARBA00022737"/>
    </source>
</evidence>
<evidence type="ECO:0000256" key="1">
    <source>
        <dbReference type="ARBA" id="ARBA00022723"/>
    </source>
</evidence>
<feature type="compositionally biased region" description="Low complexity" evidence="6">
    <location>
        <begin position="14"/>
        <end position="41"/>
    </location>
</feature>
<keyword evidence="2" id="KW-0677">Repeat</keyword>
<feature type="compositionally biased region" description="Low complexity" evidence="6">
    <location>
        <begin position="157"/>
        <end position="166"/>
    </location>
</feature>
<evidence type="ECO:0000259" key="7">
    <source>
        <dbReference type="PROSITE" id="PS50157"/>
    </source>
</evidence>
<dbReference type="Pfam" id="PF00096">
    <property type="entry name" value="zf-C2H2"/>
    <property type="match status" value="2"/>
</dbReference>